<reference evidence="5" key="2">
    <citation type="journal article" date="2024" name="Plant">
        <title>Genomic evolution and insights into agronomic trait innovations of Sesamum species.</title>
        <authorList>
            <person name="Miao H."/>
            <person name="Wang L."/>
            <person name="Qu L."/>
            <person name="Liu H."/>
            <person name="Sun Y."/>
            <person name="Le M."/>
            <person name="Wang Q."/>
            <person name="Wei S."/>
            <person name="Zheng Y."/>
            <person name="Lin W."/>
            <person name="Duan Y."/>
            <person name="Cao H."/>
            <person name="Xiong S."/>
            <person name="Wang X."/>
            <person name="Wei L."/>
            <person name="Li C."/>
            <person name="Ma Q."/>
            <person name="Ju M."/>
            <person name="Zhao R."/>
            <person name="Li G."/>
            <person name="Mu C."/>
            <person name="Tian Q."/>
            <person name="Mei H."/>
            <person name="Zhang T."/>
            <person name="Gao T."/>
            <person name="Zhang H."/>
        </authorList>
    </citation>
    <scope>NUCLEOTIDE SEQUENCE</scope>
    <source>
        <strain evidence="5">KEN8</strain>
    </source>
</reference>
<feature type="compositionally biased region" description="Polar residues" evidence="3">
    <location>
        <begin position="211"/>
        <end position="221"/>
    </location>
</feature>
<feature type="binding site" evidence="1">
    <location>
        <position position="531"/>
    </location>
    <ligand>
        <name>ATP</name>
        <dbReference type="ChEBI" id="CHEBI:30616"/>
    </ligand>
</feature>
<accession>A0AAW2R967</accession>
<feature type="compositionally biased region" description="Acidic residues" evidence="3">
    <location>
        <begin position="392"/>
        <end position="405"/>
    </location>
</feature>
<comment type="caution">
    <text evidence="5">The sequence shown here is derived from an EMBL/GenBank/DDBJ whole genome shotgun (WGS) entry which is preliminary data.</text>
</comment>
<keyword evidence="2" id="KW-0175">Coiled coil</keyword>
<dbReference type="InterPro" id="IPR001245">
    <property type="entry name" value="Ser-Thr/Tyr_kinase_cat_dom"/>
</dbReference>
<evidence type="ECO:0000259" key="4">
    <source>
        <dbReference type="PROSITE" id="PS50011"/>
    </source>
</evidence>
<evidence type="ECO:0000256" key="2">
    <source>
        <dbReference type="SAM" id="Coils"/>
    </source>
</evidence>
<protein>
    <recommendedName>
        <fullName evidence="4">Protein kinase domain-containing protein</fullName>
    </recommendedName>
</protein>
<evidence type="ECO:0000256" key="3">
    <source>
        <dbReference type="SAM" id="MobiDB-lite"/>
    </source>
</evidence>
<dbReference type="PANTHER" id="PTHR47383">
    <property type="entry name" value="OS03G0659800 PROTEIN"/>
    <property type="match status" value="1"/>
</dbReference>
<dbReference type="Gene3D" id="1.10.510.10">
    <property type="entry name" value="Transferase(Phosphotransferase) domain 1"/>
    <property type="match status" value="2"/>
</dbReference>
<keyword evidence="1" id="KW-0067">ATP-binding</keyword>
<dbReference type="Gene3D" id="1.10.287.1490">
    <property type="match status" value="1"/>
</dbReference>
<evidence type="ECO:0000256" key="1">
    <source>
        <dbReference type="PROSITE-ProRule" id="PRU10141"/>
    </source>
</evidence>
<keyword evidence="1" id="KW-0547">Nucleotide-binding</keyword>
<dbReference type="AlphaFoldDB" id="A0AAW2R967"/>
<feature type="region of interest" description="Disordered" evidence="3">
    <location>
        <begin position="387"/>
        <end position="420"/>
    </location>
</feature>
<gene>
    <name evidence="5" type="ORF">Scaly_0768000</name>
</gene>
<feature type="compositionally biased region" description="Polar residues" evidence="3">
    <location>
        <begin position="406"/>
        <end position="420"/>
    </location>
</feature>
<dbReference type="GO" id="GO:0005524">
    <property type="term" value="F:ATP binding"/>
    <property type="evidence" value="ECO:0007669"/>
    <property type="project" value="UniProtKB-UniRule"/>
</dbReference>
<dbReference type="InterPro" id="IPR058935">
    <property type="entry name" value="At4g15545-like_C"/>
</dbReference>
<feature type="domain" description="Protein kinase" evidence="4">
    <location>
        <begin position="503"/>
        <end position="754"/>
    </location>
</feature>
<dbReference type="InterPro" id="IPR058936">
    <property type="entry name" value="At4g15545-like"/>
</dbReference>
<reference evidence="5" key="1">
    <citation type="submission" date="2020-06" db="EMBL/GenBank/DDBJ databases">
        <authorList>
            <person name="Li T."/>
            <person name="Hu X."/>
            <person name="Zhang T."/>
            <person name="Song X."/>
            <person name="Zhang H."/>
            <person name="Dai N."/>
            <person name="Sheng W."/>
            <person name="Hou X."/>
            <person name="Wei L."/>
        </authorList>
    </citation>
    <scope>NUCLEOTIDE SEQUENCE</scope>
    <source>
        <strain evidence="5">KEN8</strain>
        <tissue evidence="5">Leaf</tissue>
    </source>
</reference>
<dbReference type="Gene3D" id="3.30.200.20">
    <property type="entry name" value="Phosphorylase Kinase, domain 1"/>
    <property type="match status" value="1"/>
</dbReference>
<dbReference type="PROSITE" id="PS50011">
    <property type="entry name" value="PROTEIN_KINASE_DOM"/>
    <property type="match status" value="1"/>
</dbReference>
<dbReference type="Pfam" id="PF25972">
    <property type="entry name" value="At4g15545_C"/>
    <property type="match status" value="1"/>
</dbReference>
<dbReference type="InterPro" id="IPR017441">
    <property type="entry name" value="Protein_kinase_ATP_BS"/>
</dbReference>
<dbReference type="InterPro" id="IPR011009">
    <property type="entry name" value="Kinase-like_dom_sf"/>
</dbReference>
<feature type="compositionally biased region" description="Polar residues" evidence="3">
    <location>
        <begin position="159"/>
        <end position="176"/>
    </location>
</feature>
<feature type="region of interest" description="Disordered" evidence="3">
    <location>
        <begin position="715"/>
        <end position="754"/>
    </location>
</feature>
<organism evidence="5">
    <name type="scientific">Sesamum calycinum</name>
    <dbReference type="NCBI Taxonomy" id="2727403"/>
    <lineage>
        <taxon>Eukaryota</taxon>
        <taxon>Viridiplantae</taxon>
        <taxon>Streptophyta</taxon>
        <taxon>Embryophyta</taxon>
        <taxon>Tracheophyta</taxon>
        <taxon>Spermatophyta</taxon>
        <taxon>Magnoliopsida</taxon>
        <taxon>eudicotyledons</taxon>
        <taxon>Gunneridae</taxon>
        <taxon>Pentapetalae</taxon>
        <taxon>asterids</taxon>
        <taxon>lamiids</taxon>
        <taxon>Lamiales</taxon>
        <taxon>Pedaliaceae</taxon>
        <taxon>Sesamum</taxon>
    </lineage>
</organism>
<dbReference type="Pfam" id="PF07714">
    <property type="entry name" value="PK_Tyr_Ser-Thr"/>
    <property type="match status" value="1"/>
</dbReference>
<feature type="coiled-coil region" evidence="2">
    <location>
        <begin position="65"/>
        <end position="113"/>
    </location>
</feature>
<evidence type="ECO:0000313" key="5">
    <source>
        <dbReference type="EMBL" id="KAL0376504.1"/>
    </source>
</evidence>
<dbReference type="GO" id="GO:0004672">
    <property type="term" value="F:protein kinase activity"/>
    <property type="evidence" value="ECO:0007669"/>
    <property type="project" value="InterPro"/>
</dbReference>
<dbReference type="InterPro" id="IPR000719">
    <property type="entry name" value="Prot_kinase_dom"/>
</dbReference>
<feature type="region of interest" description="Disordered" evidence="3">
    <location>
        <begin position="127"/>
        <end position="227"/>
    </location>
</feature>
<dbReference type="PROSITE" id="PS00107">
    <property type="entry name" value="PROTEIN_KINASE_ATP"/>
    <property type="match status" value="1"/>
</dbReference>
<dbReference type="EMBL" id="JACGWM010000004">
    <property type="protein sequence ID" value="KAL0376504.1"/>
    <property type="molecule type" value="Genomic_DNA"/>
</dbReference>
<dbReference type="PANTHER" id="PTHR47383:SF3">
    <property type="entry name" value="WAT1-RELATED PROTEIN"/>
    <property type="match status" value="1"/>
</dbReference>
<proteinExistence type="predicted"/>
<dbReference type="SUPFAM" id="SSF56112">
    <property type="entry name" value="Protein kinase-like (PK-like)"/>
    <property type="match status" value="1"/>
</dbReference>
<name>A0AAW2R967_9LAMI</name>
<sequence length="754" mass="83110">MTNAVDRVAEVRPSRGIAAGLPSDPFEQLDVARKITSIALSARVDALESEVSVLQQQLADRDTIISGLESQLQSLDASLNEASDKLSLAQQEKESLMKENAQLSIAVKKLNRDVAKLETFRKTLMRSLQEDEDKPAIPPKAALPLPLTNSEDTAALPPNRTTSLQSQFSDSGNSVAEDTESSEALRARVPHGPLLASQTSTPRLTPPGSPPSLSATVSPSRTPVPMSPIRRHSISVATGRGFFDDKSSVFSSMPSGPYSSMPGSQPGKTRVDGKEFFRLVRNRLSYEQFGAFLANVKELNSQKQTKEETLRKADEIFGQDNKDLYAIFEGLIMRNVQESENARNIMTTEGPDGQFFVIGKKLLFSTSSLSLSAEELKSIEVEVAALEGCSREDEDEDEDEDEEDANPTNAMTSEDAEAQTNGRFESQWKGFLRKLRKAPHFQTFHPTIPHLTSIKKLTRKKSSRNTQSLPSFPPNIEADLYYCFESSWRNFTLSDLQEATDNFSPGNLIGEGGYSEVYKGHLEDGQLVAVKRLIRGTQEEMTADYLSELGILVHVNHPNISSVIGYGVEGGMHLVLPLSANGSLSSVLKGKNEKLTWSLRYNIAMGIASGLAYLREGVKEELSIEISKLVSGRPAIDDSHNSVVMWAKPLLLGRNTTEIADPSLDGNFEWEQLNRVVLVASLCIHQEATERPKMSQNKKKFQKRPALKRCCPLEVIEEEEGNSGKSSNDRNQKMEVASDQENHHKNGDVEANTS</sequence>